<gene>
    <name evidence="1" type="ORF">B0682_02460</name>
</gene>
<dbReference type="RefSeq" id="WP_078306525.1">
    <property type="nucleotide sequence ID" value="NZ_CP147511.1"/>
</dbReference>
<proteinExistence type="predicted"/>
<evidence type="ECO:0000313" key="2">
    <source>
        <dbReference type="Proteomes" id="UP000191094"/>
    </source>
</evidence>
<dbReference type="AlphaFoldDB" id="A0A1T0CGS6"/>
<name>A0A1T0CGS6_9GAMM</name>
<keyword evidence="2" id="KW-1185">Reference proteome</keyword>
<accession>A0A1T0CGS6</accession>
<dbReference type="Proteomes" id="UP000191094">
    <property type="component" value="Unassembled WGS sequence"/>
</dbReference>
<sequence length="61" mass="6412">MNGGFNLPLAKLGQIWQINDDTGGGDGAFNALITSVGLSVSRDGDAVVVWQTVGMDRYVDV</sequence>
<comment type="caution">
    <text evidence="1">The sequence shown here is derived from an EMBL/GenBank/DDBJ whole genome shotgun (WGS) entry which is preliminary data.</text>
</comment>
<dbReference type="EMBL" id="MUYT01000004">
    <property type="protein sequence ID" value="OOS21566.1"/>
    <property type="molecule type" value="Genomic_DNA"/>
</dbReference>
<protein>
    <submittedName>
        <fullName evidence="1">Uncharacterized protein</fullName>
    </submittedName>
</protein>
<organism evidence="1 2">
    <name type="scientific">Lwoffella lincolnii</name>
    <dbReference type="NCBI Taxonomy" id="90241"/>
    <lineage>
        <taxon>Bacteria</taxon>
        <taxon>Pseudomonadati</taxon>
        <taxon>Pseudomonadota</taxon>
        <taxon>Gammaproteobacteria</taxon>
        <taxon>Moraxellales</taxon>
        <taxon>Moraxellaceae</taxon>
        <taxon>Lwoffella</taxon>
    </lineage>
</organism>
<evidence type="ECO:0000313" key="1">
    <source>
        <dbReference type="EMBL" id="OOS21566.1"/>
    </source>
</evidence>
<reference evidence="1 2" key="1">
    <citation type="submission" date="2017-02" db="EMBL/GenBank/DDBJ databases">
        <title>Draft genome sequence of Moraxella lincolnii CCUG 9405T type strain.</title>
        <authorList>
            <person name="Salva-Serra F."/>
            <person name="Engstrom-Jakobsson H."/>
            <person name="Thorell K."/>
            <person name="Jaen-Luchoro D."/>
            <person name="Gonzales-Siles L."/>
            <person name="Karlsson R."/>
            <person name="Yazdan S."/>
            <person name="Boulund F."/>
            <person name="Johnning A."/>
            <person name="Engstrand L."/>
            <person name="Kristiansson E."/>
            <person name="Moore E."/>
        </authorList>
    </citation>
    <scope>NUCLEOTIDE SEQUENCE [LARGE SCALE GENOMIC DNA]</scope>
    <source>
        <strain evidence="1 2">CCUG 9405</strain>
    </source>
</reference>